<accession>A0A5B7IYR6</accession>
<keyword evidence="3" id="KW-1185">Reference proteome</keyword>
<dbReference type="EMBL" id="VSRR010075228">
    <property type="protein sequence ID" value="MPC87675.1"/>
    <property type="molecule type" value="Genomic_DNA"/>
</dbReference>
<evidence type="ECO:0000256" key="1">
    <source>
        <dbReference type="SAM" id="MobiDB-lite"/>
    </source>
</evidence>
<evidence type="ECO:0000313" key="3">
    <source>
        <dbReference type="Proteomes" id="UP000324222"/>
    </source>
</evidence>
<organism evidence="2 3">
    <name type="scientific">Portunus trituberculatus</name>
    <name type="common">Swimming crab</name>
    <name type="synonym">Neptunus trituberculatus</name>
    <dbReference type="NCBI Taxonomy" id="210409"/>
    <lineage>
        <taxon>Eukaryota</taxon>
        <taxon>Metazoa</taxon>
        <taxon>Ecdysozoa</taxon>
        <taxon>Arthropoda</taxon>
        <taxon>Crustacea</taxon>
        <taxon>Multicrustacea</taxon>
        <taxon>Malacostraca</taxon>
        <taxon>Eumalacostraca</taxon>
        <taxon>Eucarida</taxon>
        <taxon>Decapoda</taxon>
        <taxon>Pleocyemata</taxon>
        <taxon>Brachyura</taxon>
        <taxon>Eubrachyura</taxon>
        <taxon>Portunoidea</taxon>
        <taxon>Portunidae</taxon>
        <taxon>Portuninae</taxon>
        <taxon>Portunus</taxon>
    </lineage>
</organism>
<dbReference type="AlphaFoldDB" id="A0A5B7IYR6"/>
<evidence type="ECO:0000313" key="2">
    <source>
        <dbReference type="EMBL" id="MPC87675.1"/>
    </source>
</evidence>
<dbReference type="Proteomes" id="UP000324222">
    <property type="component" value="Unassembled WGS sequence"/>
</dbReference>
<comment type="caution">
    <text evidence="2">The sequence shown here is derived from an EMBL/GenBank/DDBJ whole genome shotgun (WGS) entry which is preliminary data.</text>
</comment>
<name>A0A5B7IYR6_PORTR</name>
<gene>
    <name evidence="2" type="ORF">E2C01_082547</name>
</gene>
<reference evidence="2 3" key="1">
    <citation type="submission" date="2019-05" db="EMBL/GenBank/DDBJ databases">
        <title>Another draft genome of Portunus trituberculatus and its Hox gene families provides insights of decapod evolution.</title>
        <authorList>
            <person name="Jeong J.-H."/>
            <person name="Song I."/>
            <person name="Kim S."/>
            <person name="Choi T."/>
            <person name="Kim D."/>
            <person name="Ryu S."/>
            <person name="Kim W."/>
        </authorList>
    </citation>
    <scope>NUCLEOTIDE SEQUENCE [LARGE SCALE GENOMIC DNA]</scope>
    <source>
        <tissue evidence="2">Muscle</tissue>
    </source>
</reference>
<protein>
    <submittedName>
        <fullName evidence="2">Uncharacterized protein</fullName>
    </submittedName>
</protein>
<sequence length="65" mass="7301">MMRVRHKKAPLITAPCKHTLSYLRRVIERLPFYAITVKEGRKGRVSGGSGEEVKGQRLRGGPVAR</sequence>
<proteinExistence type="predicted"/>
<feature type="region of interest" description="Disordered" evidence="1">
    <location>
        <begin position="41"/>
        <end position="65"/>
    </location>
</feature>